<evidence type="ECO:0000256" key="1">
    <source>
        <dbReference type="ARBA" id="ARBA00022527"/>
    </source>
</evidence>
<keyword evidence="1" id="KW-0723">Serine/threonine-protein kinase</keyword>
<evidence type="ECO:0000259" key="6">
    <source>
        <dbReference type="PROSITE" id="PS50011"/>
    </source>
</evidence>
<feature type="domain" description="Protein kinase" evidence="6">
    <location>
        <begin position="1"/>
        <end position="94"/>
    </location>
</feature>
<evidence type="ECO:0000256" key="4">
    <source>
        <dbReference type="ARBA" id="ARBA00022777"/>
    </source>
</evidence>
<dbReference type="EMBL" id="JAGKQM010000012">
    <property type="protein sequence ID" value="KAH0898525.1"/>
    <property type="molecule type" value="Genomic_DNA"/>
</dbReference>
<dbReference type="PROSITE" id="PS50011">
    <property type="entry name" value="PROTEIN_KINASE_DOM"/>
    <property type="match status" value="1"/>
</dbReference>
<dbReference type="SUPFAM" id="SSF56112">
    <property type="entry name" value="Protein kinase-like (PK-like)"/>
    <property type="match status" value="1"/>
</dbReference>
<dbReference type="InterPro" id="IPR000719">
    <property type="entry name" value="Prot_kinase_dom"/>
</dbReference>
<sequence length="94" mass="10495">RNVSFLTWEVRFKIIEGVARGLVYLHEDSQLKIIPRDLKASNILLDAEMNPKVADFGTAMLGYMAPEYMNCGEISAKSDIISGKRNNSFEGEGI</sequence>
<reference evidence="7 8" key="1">
    <citation type="submission" date="2021-05" db="EMBL/GenBank/DDBJ databases">
        <title>Genome Assembly of Synthetic Allotetraploid Brassica napus Reveals Homoeologous Exchanges between Subgenomes.</title>
        <authorList>
            <person name="Davis J.T."/>
        </authorList>
    </citation>
    <scope>NUCLEOTIDE SEQUENCE [LARGE SCALE GENOMIC DNA]</scope>
    <source>
        <strain evidence="8">cv. Da-Ae</strain>
        <tissue evidence="7">Seedling</tissue>
    </source>
</reference>
<dbReference type="InterPro" id="IPR011009">
    <property type="entry name" value="Kinase-like_dom_sf"/>
</dbReference>
<proteinExistence type="predicted"/>
<keyword evidence="2" id="KW-0808">Transferase</keyword>
<evidence type="ECO:0000313" key="7">
    <source>
        <dbReference type="EMBL" id="KAH0898525.1"/>
    </source>
</evidence>
<accession>A0ABQ8B2Q3</accession>
<dbReference type="PANTHER" id="PTHR27002">
    <property type="entry name" value="RECEPTOR-LIKE SERINE/THREONINE-PROTEIN KINASE SD1-8"/>
    <property type="match status" value="1"/>
</dbReference>
<dbReference type="PANTHER" id="PTHR27002:SF452">
    <property type="entry name" value="PROTEIN KINASE DOMAIN-CONTAINING PROTEIN"/>
    <property type="match status" value="1"/>
</dbReference>
<evidence type="ECO:0000256" key="2">
    <source>
        <dbReference type="ARBA" id="ARBA00022679"/>
    </source>
</evidence>
<feature type="non-terminal residue" evidence="7">
    <location>
        <position position="1"/>
    </location>
</feature>
<protein>
    <recommendedName>
        <fullName evidence="6">Protein kinase domain-containing protein</fullName>
    </recommendedName>
</protein>
<name>A0ABQ8B2Q3_BRANA</name>
<comment type="caution">
    <text evidence="7">The sequence shown here is derived from an EMBL/GenBank/DDBJ whole genome shotgun (WGS) entry which is preliminary data.</text>
</comment>
<evidence type="ECO:0000256" key="5">
    <source>
        <dbReference type="ARBA" id="ARBA00022840"/>
    </source>
</evidence>
<organism evidence="7 8">
    <name type="scientific">Brassica napus</name>
    <name type="common">Rape</name>
    <dbReference type="NCBI Taxonomy" id="3708"/>
    <lineage>
        <taxon>Eukaryota</taxon>
        <taxon>Viridiplantae</taxon>
        <taxon>Streptophyta</taxon>
        <taxon>Embryophyta</taxon>
        <taxon>Tracheophyta</taxon>
        <taxon>Spermatophyta</taxon>
        <taxon>Magnoliopsida</taxon>
        <taxon>eudicotyledons</taxon>
        <taxon>Gunneridae</taxon>
        <taxon>Pentapetalae</taxon>
        <taxon>rosids</taxon>
        <taxon>malvids</taxon>
        <taxon>Brassicales</taxon>
        <taxon>Brassicaceae</taxon>
        <taxon>Brassiceae</taxon>
        <taxon>Brassica</taxon>
    </lineage>
</organism>
<evidence type="ECO:0000313" key="8">
    <source>
        <dbReference type="Proteomes" id="UP000824890"/>
    </source>
</evidence>
<dbReference type="Pfam" id="PF00069">
    <property type="entry name" value="Pkinase"/>
    <property type="match status" value="1"/>
</dbReference>
<keyword evidence="3" id="KW-0547">Nucleotide-binding</keyword>
<evidence type="ECO:0000256" key="3">
    <source>
        <dbReference type="ARBA" id="ARBA00022741"/>
    </source>
</evidence>
<gene>
    <name evidence="7" type="ORF">HID58_048093</name>
</gene>
<dbReference type="Gene3D" id="1.10.510.10">
    <property type="entry name" value="Transferase(Phosphotransferase) domain 1"/>
    <property type="match status" value="1"/>
</dbReference>
<keyword evidence="8" id="KW-1185">Reference proteome</keyword>
<keyword evidence="4" id="KW-0418">Kinase</keyword>
<keyword evidence="5" id="KW-0067">ATP-binding</keyword>
<feature type="non-terminal residue" evidence="7">
    <location>
        <position position="94"/>
    </location>
</feature>
<dbReference type="Proteomes" id="UP000824890">
    <property type="component" value="Unassembled WGS sequence"/>
</dbReference>